<evidence type="ECO:0000256" key="2">
    <source>
        <dbReference type="ARBA" id="ARBA00022692"/>
    </source>
</evidence>
<dbReference type="GO" id="GO:0016020">
    <property type="term" value="C:membrane"/>
    <property type="evidence" value="ECO:0007669"/>
    <property type="project" value="UniProtKB-SubCell"/>
</dbReference>
<sequence length="281" mass="31910">MRALRGLFDTTYIGVCLLCELVPTSRRIIYVNSLWIFFGTGMCLVSLFAYLTEDWRQMRWYMLSPAILVPVMFFVIVEPPRCLMFRGRNKQAMKNVCRIARINRVKVDESLVATLRDSTDQTDLDEGTKESLKQVCKSPTMRTRLVLIQYVEMTIMLIYYGTITDEGFTSSNIFLNMVFQGLLEIPSTFIAWFLSEKAGRRQAVSGLLVLAALSIGPASFISSKTSWQYSVMTCIGKLALTTAYGVNDVYMSELLPTSIRGSAIFLIITVSLNFLQMSQRY</sequence>
<keyword evidence="4 5" id="KW-0472">Membrane</keyword>
<feature type="transmembrane region" description="Helical" evidence="5">
    <location>
        <begin position="143"/>
        <end position="161"/>
    </location>
</feature>
<evidence type="ECO:0000256" key="5">
    <source>
        <dbReference type="SAM" id="Phobius"/>
    </source>
</evidence>
<dbReference type="Proteomes" id="UP001626550">
    <property type="component" value="Unassembled WGS sequence"/>
</dbReference>
<reference evidence="6 7" key="1">
    <citation type="submission" date="2024-11" db="EMBL/GenBank/DDBJ databases">
        <title>Adaptive evolution of stress response genes in parasites aligns with host niche diversity.</title>
        <authorList>
            <person name="Hahn C."/>
            <person name="Resl P."/>
        </authorList>
    </citation>
    <scope>NUCLEOTIDE SEQUENCE [LARGE SCALE GENOMIC DNA]</scope>
    <source>
        <strain evidence="6">EGGRZ-B1_66</strain>
        <tissue evidence="6">Body</tissue>
    </source>
</reference>
<keyword evidence="7" id="KW-1185">Reference proteome</keyword>
<gene>
    <name evidence="6" type="ORF">Ciccas_013584</name>
</gene>
<dbReference type="Gene3D" id="1.20.1250.20">
    <property type="entry name" value="MFS general substrate transporter like domains"/>
    <property type="match status" value="1"/>
</dbReference>
<name>A0ABD2PK72_9PLAT</name>
<proteinExistence type="predicted"/>
<evidence type="ECO:0000313" key="7">
    <source>
        <dbReference type="Proteomes" id="UP001626550"/>
    </source>
</evidence>
<dbReference type="Pfam" id="PF00083">
    <property type="entry name" value="Sugar_tr"/>
    <property type="match status" value="1"/>
</dbReference>
<feature type="transmembrane region" description="Helical" evidence="5">
    <location>
        <begin position="257"/>
        <end position="275"/>
    </location>
</feature>
<dbReference type="InterPro" id="IPR036259">
    <property type="entry name" value="MFS_trans_sf"/>
</dbReference>
<evidence type="ECO:0000256" key="3">
    <source>
        <dbReference type="ARBA" id="ARBA00022989"/>
    </source>
</evidence>
<dbReference type="SUPFAM" id="SSF103473">
    <property type="entry name" value="MFS general substrate transporter"/>
    <property type="match status" value="1"/>
</dbReference>
<feature type="transmembrane region" description="Helical" evidence="5">
    <location>
        <begin position="203"/>
        <end position="222"/>
    </location>
</feature>
<keyword evidence="2 5" id="KW-0812">Transmembrane</keyword>
<protein>
    <submittedName>
        <fullName evidence="6">Uncharacterized protein</fullName>
    </submittedName>
</protein>
<keyword evidence="3 5" id="KW-1133">Transmembrane helix</keyword>
<feature type="transmembrane region" description="Helical" evidence="5">
    <location>
        <begin position="173"/>
        <end position="194"/>
    </location>
</feature>
<comment type="caution">
    <text evidence="6">The sequence shown here is derived from an EMBL/GenBank/DDBJ whole genome shotgun (WGS) entry which is preliminary data.</text>
</comment>
<organism evidence="6 7">
    <name type="scientific">Cichlidogyrus casuarinus</name>
    <dbReference type="NCBI Taxonomy" id="1844966"/>
    <lineage>
        <taxon>Eukaryota</taxon>
        <taxon>Metazoa</taxon>
        <taxon>Spiralia</taxon>
        <taxon>Lophotrochozoa</taxon>
        <taxon>Platyhelminthes</taxon>
        <taxon>Monogenea</taxon>
        <taxon>Monopisthocotylea</taxon>
        <taxon>Dactylogyridea</taxon>
        <taxon>Ancyrocephalidae</taxon>
        <taxon>Cichlidogyrus</taxon>
    </lineage>
</organism>
<dbReference type="PANTHER" id="PTHR24064">
    <property type="entry name" value="SOLUTE CARRIER FAMILY 22 MEMBER"/>
    <property type="match status" value="1"/>
</dbReference>
<dbReference type="EMBL" id="JBJKFK010006266">
    <property type="protein sequence ID" value="KAL3307891.1"/>
    <property type="molecule type" value="Genomic_DNA"/>
</dbReference>
<feature type="transmembrane region" description="Helical" evidence="5">
    <location>
        <begin position="34"/>
        <end position="52"/>
    </location>
</feature>
<dbReference type="AlphaFoldDB" id="A0ABD2PK72"/>
<accession>A0ABD2PK72</accession>
<evidence type="ECO:0000256" key="4">
    <source>
        <dbReference type="ARBA" id="ARBA00023136"/>
    </source>
</evidence>
<evidence type="ECO:0000256" key="1">
    <source>
        <dbReference type="ARBA" id="ARBA00004141"/>
    </source>
</evidence>
<feature type="transmembrane region" description="Helical" evidence="5">
    <location>
        <begin position="58"/>
        <end position="77"/>
    </location>
</feature>
<comment type="subcellular location">
    <subcellularLocation>
        <location evidence="1">Membrane</location>
        <topology evidence="1">Multi-pass membrane protein</topology>
    </subcellularLocation>
</comment>
<dbReference type="InterPro" id="IPR005828">
    <property type="entry name" value="MFS_sugar_transport-like"/>
</dbReference>
<evidence type="ECO:0000313" key="6">
    <source>
        <dbReference type="EMBL" id="KAL3307891.1"/>
    </source>
</evidence>